<protein>
    <submittedName>
        <fullName evidence="1">Uncharacterized protein</fullName>
    </submittedName>
</protein>
<reference evidence="1 2" key="1">
    <citation type="journal article" date="2019" name="Front. Microbiol.">
        <title>Genomes of Neutrophilic Sulfur-Oxidizing Chemolithoautotrophs Representing 9 Proteobacterial Species From 8 Genera.</title>
        <authorList>
            <person name="Watanabe T."/>
            <person name="Kojima H."/>
            <person name="Umezawa K."/>
            <person name="Hori C."/>
            <person name="Takasuka T.E."/>
            <person name="Kato Y."/>
            <person name="Fukui M."/>
        </authorList>
    </citation>
    <scope>NUCLEOTIDE SEQUENCE [LARGE SCALE GENOMIC DNA]</scope>
    <source>
        <strain evidence="1 2">TTN</strain>
    </source>
</reference>
<comment type="caution">
    <text evidence="1">The sequence shown here is derived from an EMBL/GenBank/DDBJ whole genome shotgun (WGS) entry which is preliminary data.</text>
</comment>
<organism evidence="1 2">
    <name type="scientific">Sulfuriferula multivorans</name>
    <dbReference type="NCBI Taxonomy" id="1559896"/>
    <lineage>
        <taxon>Bacteria</taxon>
        <taxon>Pseudomonadati</taxon>
        <taxon>Pseudomonadota</taxon>
        <taxon>Betaproteobacteria</taxon>
        <taxon>Nitrosomonadales</taxon>
        <taxon>Sulfuricellaceae</taxon>
        <taxon>Sulfuriferula</taxon>
    </lineage>
</organism>
<sequence length="221" mass="23941">MGIAAIKTAQARCKECSIPYATCENAYMIQRWTQGMNPGSGNKAVAGFVSYHPAISCRTNDGTNRLCAKSSRYTACGNCGGRSARRTARGMPKIPWIAGFSGMAPGELGSHCFAHHKRACSVQELNNSRGLRRDMPGIDGRSHRSGHPPGRDNVFHSRRDTVQTAGRPPVRQLTVGFTGALECELRIQPLPRLNLVLQAFRPDETGASQLFAGKTALAYPL</sequence>
<gene>
    <name evidence="1" type="ORF">SFMTTN_1038</name>
</gene>
<evidence type="ECO:0000313" key="1">
    <source>
        <dbReference type="EMBL" id="GBL45231.1"/>
    </source>
</evidence>
<dbReference type="Proteomes" id="UP000286806">
    <property type="component" value="Unassembled WGS sequence"/>
</dbReference>
<accession>A0A401JC50</accession>
<keyword evidence="2" id="KW-1185">Reference proteome</keyword>
<evidence type="ECO:0000313" key="2">
    <source>
        <dbReference type="Proteomes" id="UP000286806"/>
    </source>
</evidence>
<dbReference type="EMBL" id="BGOW01000007">
    <property type="protein sequence ID" value="GBL45231.1"/>
    <property type="molecule type" value="Genomic_DNA"/>
</dbReference>
<proteinExistence type="predicted"/>
<name>A0A401JC50_9PROT</name>
<dbReference type="AlphaFoldDB" id="A0A401JC50"/>